<dbReference type="GO" id="GO:0000977">
    <property type="term" value="F:RNA polymerase II transcription regulatory region sequence-specific DNA binding"/>
    <property type="evidence" value="ECO:0007669"/>
    <property type="project" value="TreeGrafter"/>
</dbReference>
<reference evidence="3" key="1">
    <citation type="submission" date="2018-11" db="EMBL/GenBank/DDBJ databases">
        <authorList>
            <consortium name="Pathogen Informatics"/>
        </authorList>
    </citation>
    <scope>NUCLEOTIDE SEQUENCE</scope>
</reference>
<dbReference type="InterPro" id="IPR024599">
    <property type="entry name" value="RB_N"/>
</dbReference>
<evidence type="ECO:0000256" key="1">
    <source>
        <dbReference type="SAM" id="MobiDB-lite"/>
    </source>
</evidence>
<dbReference type="GO" id="GO:0006357">
    <property type="term" value="P:regulation of transcription by RNA polymerase II"/>
    <property type="evidence" value="ECO:0007669"/>
    <property type="project" value="InterPro"/>
</dbReference>
<feature type="region of interest" description="Disordered" evidence="1">
    <location>
        <begin position="432"/>
        <end position="452"/>
    </location>
</feature>
<dbReference type="GO" id="GO:0030154">
    <property type="term" value="P:cell differentiation"/>
    <property type="evidence" value="ECO:0007669"/>
    <property type="project" value="TreeGrafter"/>
</dbReference>
<name>A0A3S4ZCK4_9PLAT</name>
<dbReference type="AlphaFoldDB" id="A0A3S4ZCK4"/>
<evidence type="ECO:0000259" key="2">
    <source>
        <dbReference type="SMART" id="SM01367"/>
    </source>
</evidence>
<organism evidence="3 4">
    <name type="scientific">Protopolystoma xenopodis</name>
    <dbReference type="NCBI Taxonomy" id="117903"/>
    <lineage>
        <taxon>Eukaryota</taxon>
        <taxon>Metazoa</taxon>
        <taxon>Spiralia</taxon>
        <taxon>Lophotrochozoa</taxon>
        <taxon>Platyhelminthes</taxon>
        <taxon>Monogenea</taxon>
        <taxon>Polyopisthocotylea</taxon>
        <taxon>Polystomatidea</taxon>
        <taxon>Polystomatidae</taxon>
        <taxon>Protopolystoma</taxon>
    </lineage>
</organism>
<gene>
    <name evidence="3" type="ORF">PXEA_LOCUS1489</name>
</gene>
<dbReference type="InterPro" id="IPR028309">
    <property type="entry name" value="RB_fam"/>
</dbReference>
<dbReference type="EMBL" id="CAAALY010003025">
    <property type="protein sequence ID" value="VEL08049.1"/>
    <property type="molecule type" value="Genomic_DNA"/>
</dbReference>
<accession>A0A3S4ZCK4</accession>
<dbReference type="GO" id="GO:0005667">
    <property type="term" value="C:transcription regulator complex"/>
    <property type="evidence" value="ECO:0007669"/>
    <property type="project" value="TreeGrafter"/>
</dbReference>
<keyword evidence="4" id="KW-1185">Reference proteome</keyword>
<proteinExistence type="predicted"/>
<sequence length="539" mass="59995">MLDVWNNYSIDGDQLQWLVCALYECCRRPSVEGMTEHVDNIYISLTRLLSAAKMSMVQIRKWADMVEMSDDMRDRIERLERQFAVSSVIFRNFGRAFSLIINVVNPIHEDPLSPTALDLFRFTWVTFVKVRANFPAVTDDLVNSYHLLACLLDWILGIAMLTQLRRDLINLEFRGLPKDFVLAVASKRPWQPSLSCSSLSQDGFVTLPCLLRYICEDNDVNYVECKTVKEHFFRPYMYRLVEKDLRTEGLQSLFSSPETFEAVFQTLNNHYEEYIIGTGDFDERIYLSPNAAEEIGSIRRHSERRLPSKHLMDPIARALSTYTAFGDLWYSDIASDCVTGRLNGNANFKNAEVRSQNLHQLHTMLLGRLNGPSEALTSLLEAHCSSAASMINELAERLKGMSNEFVHAYSASTPAGTSGNCASAVGDTLASGTGGPVSTMRSETGESNIGEPDAADLLPSASIIALLTTAAEQRVQLAQTLYWAGMEAILVDEMKRLERKAGSGGTAISNSGSGGAMTMEQDRKPNFTGCGIMGEVFTI</sequence>
<evidence type="ECO:0000313" key="4">
    <source>
        <dbReference type="Proteomes" id="UP000784294"/>
    </source>
</evidence>
<dbReference type="PANTHER" id="PTHR13742:SF17">
    <property type="entry name" value="RE32990P-RELATED"/>
    <property type="match status" value="1"/>
</dbReference>
<protein>
    <recommendedName>
        <fullName evidence="2">Retinoblastoma-associated protein N-terminal domain-containing protein</fullName>
    </recommendedName>
</protein>
<dbReference type="SMART" id="SM01367">
    <property type="entry name" value="DUF3452"/>
    <property type="match status" value="1"/>
</dbReference>
<feature type="domain" description="Retinoblastoma-associated protein N-terminal" evidence="2">
    <location>
        <begin position="30"/>
        <end position="158"/>
    </location>
</feature>
<dbReference type="GO" id="GO:2000134">
    <property type="term" value="P:negative regulation of G1/S transition of mitotic cell cycle"/>
    <property type="evidence" value="ECO:0007669"/>
    <property type="project" value="TreeGrafter"/>
</dbReference>
<dbReference type="Gene3D" id="1.10.472.10">
    <property type="entry name" value="Cyclin-like"/>
    <property type="match status" value="1"/>
</dbReference>
<dbReference type="Proteomes" id="UP000784294">
    <property type="component" value="Unassembled WGS sequence"/>
</dbReference>
<dbReference type="Gene3D" id="1.10.472.140">
    <property type="match status" value="1"/>
</dbReference>
<evidence type="ECO:0000313" key="3">
    <source>
        <dbReference type="EMBL" id="VEL08049.1"/>
    </source>
</evidence>
<dbReference type="PANTHER" id="PTHR13742">
    <property type="entry name" value="RETINOBLASTOMA-ASSOCIATED PROTEIN RB -RELATED"/>
    <property type="match status" value="1"/>
</dbReference>
<dbReference type="Pfam" id="PF11934">
    <property type="entry name" value="DUF3452"/>
    <property type="match status" value="1"/>
</dbReference>
<comment type="caution">
    <text evidence="3">The sequence shown here is derived from an EMBL/GenBank/DDBJ whole genome shotgun (WGS) entry which is preliminary data.</text>
</comment>
<dbReference type="GO" id="GO:0000785">
    <property type="term" value="C:chromatin"/>
    <property type="evidence" value="ECO:0007669"/>
    <property type="project" value="TreeGrafter"/>
</dbReference>
<feature type="region of interest" description="Disordered" evidence="1">
    <location>
        <begin position="502"/>
        <end position="524"/>
    </location>
</feature>
<dbReference type="OrthoDB" id="844594at2759"/>